<dbReference type="GO" id="GO:0008973">
    <property type="term" value="F:phosphopentomutase activity"/>
    <property type="evidence" value="ECO:0007669"/>
    <property type="project" value="TreeGrafter"/>
</dbReference>
<dbReference type="InterPro" id="IPR005845">
    <property type="entry name" value="A-D-PHexomutase_a/b/a-II"/>
</dbReference>
<dbReference type="PANTHER" id="PTHR45745:SF1">
    <property type="entry name" value="PHOSPHOGLUCOMUTASE 2B-RELATED"/>
    <property type="match status" value="1"/>
</dbReference>
<dbReference type="PROSITE" id="PS00710">
    <property type="entry name" value="PGM_PMM"/>
    <property type="match status" value="1"/>
</dbReference>
<comment type="pathway">
    <text evidence="4">Lipid metabolism.</text>
</comment>
<feature type="domain" description="Alpha-D-phosphohexomutase alpha/beta/alpha" evidence="17">
    <location>
        <begin position="162"/>
        <end position="262"/>
    </location>
</feature>
<evidence type="ECO:0000256" key="11">
    <source>
        <dbReference type="ARBA" id="ARBA00039995"/>
    </source>
</evidence>
<evidence type="ECO:0000256" key="12">
    <source>
        <dbReference type="ARBA" id="ARBA00041398"/>
    </source>
</evidence>
<organism evidence="19 20">
    <name type="scientific">Lachnoclostridium phytofermentans</name>
    <dbReference type="NCBI Taxonomy" id="66219"/>
    <lineage>
        <taxon>Bacteria</taxon>
        <taxon>Bacillati</taxon>
        <taxon>Bacillota</taxon>
        <taxon>Clostridia</taxon>
        <taxon>Lachnospirales</taxon>
        <taxon>Lachnospiraceae</taxon>
    </lineage>
</organism>
<dbReference type="SUPFAM" id="SSF55957">
    <property type="entry name" value="Phosphoglucomutase, C-terminal domain"/>
    <property type="match status" value="1"/>
</dbReference>
<evidence type="ECO:0000313" key="19">
    <source>
        <dbReference type="EMBL" id="HCL02963.1"/>
    </source>
</evidence>
<dbReference type="Gene3D" id="3.30.310.50">
    <property type="entry name" value="Alpha-D-phosphohexomutase, C-terminal domain"/>
    <property type="match status" value="1"/>
</dbReference>
<comment type="caution">
    <text evidence="19">The sequence shown here is derived from an EMBL/GenBank/DDBJ whole genome shotgun (WGS) entry which is preliminary data.</text>
</comment>
<comment type="pathway">
    <text evidence="3">Glycolipid metabolism; diglucosyl-diacylglycerol biosynthesis.</text>
</comment>
<dbReference type="InterPro" id="IPR016066">
    <property type="entry name" value="A-D-PHexomutase_CS"/>
</dbReference>
<keyword evidence="8 14" id="KW-0479">Metal-binding</keyword>
<name>A0A3D2X8N3_9FIRM</name>
<evidence type="ECO:0000256" key="14">
    <source>
        <dbReference type="RuleBase" id="RU004326"/>
    </source>
</evidence>
<dbReference type="EMBL" id="DPVV01000374">
    <property type="protein sequence ID" value="HCL02963.1"/>
    <property type="molecule type" value="Genomic_DNA"/>
</dbReference>
<feature type="domain" description="Alpha-D-phosphohexomutase alpha/beta/alpha" evidence="16">
    <location>
        <begin position="2"/>
        <end position="136"/>
    </location>
</feature>
<dbReference type="PANTHER" id="PTHR45745">
    <property type="entry name" value="PHOSPHOMANNOMUTASE 45A"/>
    <property type="match status" value="1"/>
</dbReference>
<dbReference type="Pfam" id="PF02878">
    <property type="entry name" value="PGM_PMM_I"/>
    <property type="match status" value="1"/>
</dbReference>
<keyword evidence="7" id="KW-0597">Phosphoprotein</keyword>
<evidence type="ECO:0000259" key="15">
    <source>
        <dbReference type="Pfam" id="PF00408"/>
    </source>
</evidence>
<evidence type="ECO:0000256" key="13">
    <source>
        <dbReference type="ARBA" id="ARBA00041467"/>
    </source>
</evidence>
<gene>
    <name evidence="19" type="ORF">DHW61_11240</name>
</gene>
<dbReference type="PRINTS" id="PR00509">
    <property type="entry name" value="PGMPMM"/>
</dbReference>
<dbReference type="Pfam" id="PF00408">
    <property type="entry name" value="PGM_PMM_IV"/>
    <property type="match status" value="1"/>
</dbReference>
<dbReference type="CDD" id="cd05800">
    <property type="entry name" value="PGM_like2"/>
    <property type="match status" value="1"/>
</dbReference>
<evidence type="ECO:0000256" key="10">
    <source>
        <dbReference type="ARBA" id="ARBA00023235"/>
    </source>
</evidence>
<sequence length="474" mass="52781">MIKFGTGGWRAIIGDDFTKSNIQLLAKGLCDKMKAEGVADIGVVLGYDRRFLAKEAMQWAATVFAKEGIHASLVNKSSPTPLIMFYVMKHNLPYGLMITASHNPAIYNGIKVFSAGGRDADELQTQDLESYISNLTAEDVNDMGYEEAISKGLIKEIYPLNEYLDNIIATVDMDAIRKRSLKIVIDPMYGVSETSLTTIFHTARCEVYTIHDRHDTLFGGKLPSPSAATLHSLQRAVIDRKCDIGIATDGDADRIGVIDDTGHFLHPNDILVLLYYYLVKYRGWEGPVVRNIATTHMLDKVAKKFGQECYEVPVGFKHISAKMNATNAIIGGESSGGLTVRGHIKGKDGVYAAALLVEMIAITGKRLSEIYRDIEQEFGSIEMEEANYHFSQDKKDEIYKVLMEDKKLPIFPTEIDHVSYLDGSKVYFKNGGWVVARFSGTEPLLRIFCEMSSIKTARKIISLYEDFLGLTPEP</sequence>
<evidence type="ECO:0000256" key="4">
    <source>
        <dbReference type="ARBA" id="ARBA00005189"/>
    </source>
</evidence>
<dbReference type="SUPFAM" id="SSF53738">
    <property type="entry name" value="Phosphoglucomutase, first 3 domains"/>
    <property type="match status" value="2"/>
</dbReference>
<keyword evidence="10" id="KW-0413">Isomerase</keyword>
<dbReference type="InterPro" id="IPR005846">
    <property type="entry name" value="A-D-PHexomutase_a/b/a-III"/>
</dbReference>
<dbReference type="GO" id="GO:0005975">
    <property type="term" value="P:carbohydrate metabolic process"/>
    <property type="evidence" value="ECO:0007669"/>
    <property type="project" value="InterPro"/>
</dbReference>
<dbReference type="GO" id="GO:0004614">
    <property type="term" value="F:phosphoglucomutase activity"/>
    <property type="evidence" value="ECO:0007669"/>
    <property type="project" value="UniProtKB-EC"/>
</dbReference>
<evidence type="ECO:0000313" key="20">
    <source>
        <dbReference type="Proteomes" id="UP000262969"/>
    </source>
</evidence>
<dbReference type="Pfam" id="PF02880">
    <property type="entry name" value="PGM_PMM_III"/>
    <property type="match status" value="1"/>
</dbReference>
<accession>A0A3D2X8N3</accession>
<evidence type="ECO:0000259" key="17">
    <source>
        <dbReference type="Pfam" id="PF02879"/>
    </source>
</evidence>
<reference evidence="19 20" key="1">
    <citation type="journal article" date="2018" name="Nat. Biotechnol.">
        <title>A standardized bacterial taxonomy based on genome phylogeny substantially revises the tree of life.</title>
        <authorList>
            <person name="Parks D.H."/>
            <person name="Chuvochina M."/>
            <person name="Waite D.W."/>
            <person name="Rinke C."/>
            <person name="Skarshewski A."/>
            <person name="Chaumeil P.A."/>
            <person name="Hugenholtz P."/>
        </authorList>
    </citation>
    <scope>NUCLEOTIDE SEQUENCE [LARGE SCALE GENOMIC DNA]</scope>
    <source>
        <strain evidence="19">UBA11728</strain>
    </source>
</reference>
<evidence type="ECO:0000256" key="9">
    <source>
        <dbReference type="ARBA" id="ARBA00022842"/>
    </source>
</evidence>
<evidence type="ECO:0000256" key="2">
    <source>
        <dbReference type="ARBA" id="ARBA00001946"/>
    </source>
</evidence>
<evidence type="ECO:0000256" key="6">
    <source>
        <dbReference type="ARBA" id="ARBA00012728"/>
    </source>
</evidence>
<evidence type="ECO:0000256" key="7">
    <source>
        <dbReference type="ARBA" id="ARBA00022553"/>
    </source>
</evidence>
<evidence type="ECO:0000259" key="18">
    <source>
        <dbReference type="Pfam" id="PF02880"/>
    </source>
</evidence>
<dbReference type="InterPro" id="IPR005843">
    <property type="entry name" value="A-D-PHexomutase_C"/>
</dbReference>
<evidence type="ECO:0000256" key="5">
    <source>
        <dbReference type="ARBA" id="ARBA00010231"/>
    </source>
</evidence>
<comment type="catalytic activity">
    <reaction evidence="1">
        <text>alpha-D-glucose 1-phosphate = alpha-D-glucose 6-phosphate</text>
        <dbReference type="Rhea" id="RHEA:23536"/>
        <dbReference type="ChEBI" id="CHEBI:58225"/>
        <dbReference type="ChEBI" id="CHEBI:58601"/>
        <dbReference type="EC" id="5.4.2.2"/>
    </reaction>
</comment>
<keyword evidence="9 14" id="KW-0460">Magnesium</keyword>
<dbReference type="AlphaFoldDB" id="A0A3D2X8N3"/>
<dbReference type="GO" id="GO:0000287">
    <property type="term" value="F:magnesium ion binding"/>
    <property type="evidence" value="ECO:0007669"/>
    <property type="project" value="InterPro"/>
</dbReference>
<dbReference type="InterPro" id="IPR036900">
    <property type="entry name" value="A-D-PHexomutase_C_sf"/>
</dbReference>
<proteinExistence type="inferred from homology"/>
<evidence type="ECO:0000256" key="8">
    <source>
        <dbReference type="ARBA" id="ARBA00022723"/>
    </source>
</evidence>
<dbReference type="Proteomes" id="UP000262969">
    <property type="component" value="Unassembled WGS sequence"/>
</dbReference>
<evidence type="ECO:0000256" key="3">
    <source>
        <dbReference type="ARBA" id="ARBA00005164"/>
    </source>
</evidence>
<dbReference type="InterPro" id="IPR005841">
    <property type="entry name" value="Alpha-D-phosphohexomutase_SF"/>
</dbReference>
<dbReference type="Gene3D" id="3.40.120.10">
    <property type="entry name" value="Alpha-D-Glucose-1,6-Bisphosphate, subunit A, domain 3"/>
    <property type="match status" value="3"/>
</dbReference>
<dbReference type="EC" id="5.4.2.2" evidence="6"/>
<dbReference type="InterPro" id="IPR005844">
    <property type="entry name" value="A-D-PHexomutase_a/b/a-I"/>
</dbReference>
<dbReference type="Pfam" id="PF02879">
    <property type="entry name" value="PGM_PMM_II"/>
    <property type="match status" value="1"/>
</dbReference>
<dbReference type="GO" id="GO:0006166">
    <property type="term" value="P:purine ribonucleoside salvage"/>
    <property type="evidence" value="ECO:0007669"/>
    <property type="project" value="TreeGrafter"/>
</dbReference>
<dbReference type="FunFam" id="3.40.120.10:FF:000028">
    <property type="entry name" value="GlcNAc phosphomutase"/>
    <property type="match status" value="1"/>
</dbReference>
<feature type="domain" description="Alpha-D-phosphohexomutase C-terminal" evidence="15">
    <location>
        <begin position="421"/>
        <end position="459"/>
    </location>
</feature>
<dbReference type="InterPro" id="IPR016055">
    <property type="entry name" value="A-D-PHexomutase_a/b/a-I/II/III"/>
</dbReference>
<comment type="cofactor">
    <cofactor evidence="2">
        <name>Mg(2+)</name>
        <dbReference type="ChEBI" id="CHEBI:18420"/>
    </cofactor>
</comment>
<protein>
    <recommendedName>
        <fullName evidence="11">Phosphoglucomutase</fullName>
        <ecNumber evidence="6">5.4.2.2</ecNumber>
    </recommendedName>
    <alternativeName>
        <fullName evidence="13">Alpha-phosphoglucomutase</fullName>
    </alternativeName>
    <alternativeName>
        <fullName evidence="12">Glucose phosphomutase</fullName>
    </alternativeName>
</protein>
<evidence type="ECO:0000256" key="1">
    <source>
        <dbReference type="ARBA" id="ARBA00000443"/>
    </source>
</evidence>
<feature type="domain" description="Alpha-D-phosphohexomutase alpha/beta/alpha" evidence="18">
    <location>
        <begin position="267"/>
        <end position="376"/>
    </location>
</feature>
<evidence type="ECO:0000259" key="16">
    <source>
        <dbReference type="Pfam" id="PF02878"/>
    </source>
</evidence>
<comment type="similarity">
    <text evidence="5 14">Belongs to the phosphohexose mutase family.</text>
</comment>